<dbReference type="InterPro" id="IPR036273">
    <property type="entry name" value="CRAL/TRIO_N_dom_sf"/>
</dbReference>
<dbReference type="InterPro" id="IPR036865">
    <property type="entry name" value="CRAL-TRIO_dom_sf"/>
</dbReference>
<dbReference type="GO" id="GO:0016020">
    <property type="term" value="C:membrane"/>
    <property type="evidence" value="ECO:0007669"/>
    <property type="project" value="TreeGrafter"/>
</dbReference>
<dbReference type="PROSITE" id="PS50191">
    <property type="entry name" value="CRAL_TRIO"/>
    <property type="match status" value="1"/>
</dbReference>
<dbReference type="SUPFAM" id="SSF46938">
    <property type="entry name" value="CRAL/TRIO N-terminal domain"/>
    <property type="match status" value="1"/>
</dbReference>
<dbReference type="Proteomes" id="UP000466442">
    <property type="component" value="Unassembled WGS sequence"/>
</dbReference>
<dbReference type="PRINTS" id="PR00180">
    <property type="entry name" value="CRETINALDHBP"/>
</dbReference>
<dbReference type="SMART" id="SM01100">
    <property type="entry name" value="CRAL_TRIO_N"/>
    <property type="match status" value="1"/>
</dbReference>
<evidence type="ECO:0000313" key="2">
    <source>
        <dbReference type="EMBL" id="KAF6214206.1"/>
    </source>
</evidence>
<dbReference type="CDD" id="cd00170">
    <property type="entry name" value="SEC14"/>
    <property type="match status" value="1"/>
</dbReference>
<dbReference type="Gene3D" id="1.10.8.20">
    <property type="entry name" value="N-terminal domain of phosphatidylinositol transfer protein sec14p"/>
    <property type="match status" value="1"/>
</dbReference>
<dbReference type="EMBL" id="WIXP02000002">
    <property type="protein sequence ID" value="KAF6214206.1"/>
    <property type="molecule type" value="Genomic_DNA"/>
</dbReference>
<dbReference type="GO" id="GO:1902936">
    <property type="term" value="F:phosphatidylinositol bisphosphate binding"/>
    <property type="evidence" value="ECO:0007669"/>
    <property type="project" value="TreeGrafter"/>
</dbReference>
<comment type="caution">
    <text evidence="2">The sequence shown here is derived from an EMBL/GenBank/DDBJ whole genome shotgun (WGS) entry which is preliminary data.</text>
</comment>
<dbReference type="PANTHER" id="PTHR10174:SF38">
    <property type="entry name" value="HL01515P"/>
    <property type="match status" value="1"/>
</dbReference>
<feature type="domain" description="CRAL-TRIO" evidence="1">
    <location>
        <begin position="105"/>
        <end position="271"/>
    </location>
</feature>
<dbReference type="SMART" id="SM00516">
    <property type="entry name" value="SEC14"/>
    <property type="match status" value="1"/>
</dbReference>
<dbReference type="PANTHER" id="PTHR10174">
    <property type="entry name" value="ALPHA-TOCOPHEROL TRANSFER PROTEIN-RELATED"/>
    <property type="match status" value="1"/>
</dbReference>
<dbReference type="Gene3D" id="1.20.5.1200">
    <property type="entry name" value="Alpha-tocopherol transfer"/>
    <property type="match status" value="1"/>
</dbReference>
<dbReference type="OrthoDB" id="75724at2759"/>
<evidence type="ECO:0000259" key="1">
    <source>
        <dbReference type="PROSITE" id="PS50191"/>
    </source>
</evidence>
<evidence type="ECO:0000313" key="3">
    <source>
        <dbReference type="Proteomes" id="UP000466442"/>
    </source>
</evidence>
<protein>
    <recommendedName>
        <fullName evidence="1">CRAL-TRIO domain-containing protein</fullName>
    </recommendedName>
</protein>
<keyword evidence="3" id="KW-1185">Reference proteome</keyword>
<dbReference type="InterPro" id="IPR001251">
    <property type="entry name" value="CRAL-TRIO_dom"/>
</dbReference>
<proteinExistence type="predicted"/>
<dbReference type="InterPro" id="IPR011074">
    <property type="entry name" value="CRAL/TRIO_N_dom"/>
</dbReference>
<dbReference type="Gene3D" id="3.40.525.10">
    <property type="entry name" value="CRAL-TRIO lipid binding domain"/>
    <property type="match status" value="1"/>
</dbReference>
<organism evidence="2 3">
    <name type="scientific">Apolygus lucorum</name>
    <name type="common">Small green plant bug</name>
    <name type="synonym">Lygocoris lucorum</name>
    <dbReference type="NCBI Taxonomy" id="248454"/>
    <lineage>
        <taxon>Eukaryota</taxon>
        <taxon>Metazoa</taxon>
        <taxon>Ecdysozoa</taxon>
        <taxon>Arthropoda</taxon>
        <taxon>Hexapoda</taxon>
        <taxon>Insecta</taxon>
        <taxon>Pterygota</taxon>
        <taxon>Neoptera</taxon>
        <taxon>Paraneoptera</taxon>
        <taxon>Hemiptera</taxon>
        <taxon>Heteroptera</taxon>
        <taxon>Panheteroptera</taxon>
        <taxon>Cimicomorpha</taxon>
        <taxon>Miridae</taxon>
        <taxon>Mirini</taxon>
        <taxon>Apolygus</taxon>
    </lineage>
</organism>
<dbReference type="SUPFAM" id="SSF52087">
    <property type="entry name" value="CRAL/TRIO domain"/>
    <property type="match status" value="1"/>
</dbReference>
<accession>A0A8S9Y1J2</accession>
<dbReference type="Pfam" id="PF00650">
    <property type="entry name" value="CRAL_TRIO"/>
    <property type="match status" value="1"/>
</dbReference>
<name>A0A8S9Y1J2_APOLU</name>
<dbReference type="AlphaFoldDB" id="A0A8S9Y1J2"/>
<sequence>MEDELRVVEMGEYKLRFENDAEISEVFAEKARNELRETPELREEALRQLIDMIDSRDDMCRTYLTDEYLLGFLRVCKFYHESAFKRLHTSLIFKEKYPKYCGNLRPLEEKNVFTSNVFTVLPSRDQHGRRILLIEAGSKWNPKAVSLVELVRGVMMVVEAALLEPHTQICGATIVIDMIGLPISHVWQFSPGFAKMLLDWVQEVVPCRVKAVHIVNQPYIFNMVFNIFKPFIGEKLRNRIFFHGTDHASLTAHIEPKFLPTQYGGEMNLQTIYGENLHKVLGRYDDRFEEVNSRQLLDVKTKSKK</sequence>
<reference evidence="2" key="1">
    <citation type="journal article" date="2021" name="Mol. Ecol. Resour.">
        <title>Apolygus lucorum genome provides insights into omnivorousness and mesophyll feeding.</title>
        <authorList>
            <person name="Liu Y."/>
            <person name="Liu H."/>
            <person name="Wang H."/>
            <person name="Huang T."/>
            <person name="Liu B."/>
            <person name="Yang B."/>
            <person name="Yin L."/>
            <person name="Li B."/>
            <person name="Zhang Y."/>
            <person name="Zhang S."/>
            <person name="Jiang F."/>
            <person name="Zhang X."/>
            <person name="Ren Y."/>
            <person name="Wang B."/>
            <person name="Wang S."/>
            <person name="Lu Y."/>
            <person name="Wu K."/>
            <person name="Fan W."/>
            <person name="Wang G."/>
        </authorList>
    </citation>
    <scope>NUCLEOTIDE SEQUENCE</scope>
    <source>
        <strain evidence="2">12Hb</strain>
    </source>
</reference>
<gene>
    <name evidence="2" type="ORF">GE061_008945</name>
</gene>